<organism evidence="2 3">
    <name type="scientific">Phaseolus angularis</name>
    <name type="common">Azuki bean</name>
    <name type="synonym">Vigna angularis</name>
    <dbReference type="NCBI Taxonomy" id="3914"/>
    <lineage>
        <taxon>Eukaryota</taxon>
        <taxon>Viridiplantae</taxon>
        <taxon>Streptophyta</taxon>
        <taxon>Embryophyta</taxon>
        <taxon>Tracheophyta</taxon>
        <taxon>Spermatophyta</taxon>
        <taxon>Magnoliopsida</taxon>
        <taxon>eudicotyledons</taxon>
        <taxon>Gunneridae</taxon>
        <taxon>Pentapetalae</taxon>
        <taxon>rosids</taxon>
        <taxon>fabids</taxon>
        <taxon>Fabales</taxon>
        <taxon>Fabaceae</taxon>
        <taxon>Papilionoideae</taxon>
        <taxon>50 kb inversion clade</taxon>
        <taxon>NPAAA clade</taxon>
        <taxon>indigoferoid/millettioid clade</taxon>
        <taxon>Phaseoleae</taxon>
        <taxon>Vigna</taxon>
    </lineage>
</organism>
<reference evidence="3" key="1">
    <citation type="journal article" date="2015" name="Proc. Natl. Acad. Sci. U.S.A.">
        <title>Genome sequencing of adzuki bean (Vigna angularis) provides insight into high starch and low fat accumulation and domestication.</title>
        <authorList>
            <person name="Yang K."/>
            <person name="Tian Z."/>
            <person name="Chen C."/>
            <person name="Luo L."/>
            <person name="Zhao B."/>
            <person name="Wang Z."/>
            <person name="Yu L."/>
            <person name="Li Y."/>
            <person name="Sun Y."/>
            <person name="Li W."/>
            <person name="Chen Y."/>
            <person name="Li Y."/>
            <person name="Zhang Y."/>
            <person name="Ai D."/>
            <person name="Zhao J."/>
            <person name="Shang C."/>
            <person name="Ma Y."/>
            <person name="Wu B."/>
            <person name="Wang M."/>
            <person name="Gao L."/>
            <person name="Sun D."/>
            <person name="Zhang P."/>
            <person name="Guo F."/>
            <person name="Wang W."/>
            <person name="Li Y."/>
            <person name="Wang J."/>
            <person name="Varshney R.K."/>
            <person name="Wang J."/>
            <person name="Ling H.Q."/>
            <person name="Wan P."/>
        </authorList>
    </citation>
    <scope>NUCLEOTIDE SEQUENCE</scope>
    <source>
        <strain evidence="3">cv. Jingnong 6</strain>
    </source>
</reference>
<evidence type="ECO:0000256" key="1">
    <source>
        <dbReference type="SAM" id="MobiDB-lite"/>
    </source>
</evidence>
<feature type="compositionally biased region" description="Basic residues" evidence="1">
    <location>
        <begin position="43"/>
        <end position="53"/>
    </location>
</feature>
<feature type="compositionally biased region" description="Low complexity" evidence="1">
    <location>
        <begin position="22"/>
        <end position="40"/>
    </location>
</feature>
<protein>
    <submittedName>
        <fullName evidence="2">Uncharacterized protein</fullName>
    </submittedName>
</protein>
<dbReference type="Gramene" id="KOM42428">
    <property type="protein sequence ID" value="KOM42428"/>
    <property type="gene ID" value="LR48_Vigan05g003200"/>
</dbReference>
<dbReference type="Proteomes" id="UP000053144">
    <property type="component" value="Chromosome 5"/>
</dbReference>
<proteinExistence type="predicted"/>
<evidence type="ECO:0000313" key="3">
    <source>
        <dbReference type="Proteomes" id="UP000053144"/>
    </source>
</evidence>
<dbReference type="EMBL" id="CM003375">
    <property type="protein sequence ID" value="KOM42428.1"/>
    <property type="molecule type" value="Genomic_DNA"/>
</dbReference>
<gene>
    <name evidence="2" type="ORF">LR48_Vigan05g003200</name>
</gene>
<evidence type="ECO:0000313" key="2">
    <source>
        <dbReference type="EMBL" id="KOM42428.1"/>
    </source>
</evidence>
<accession>A0A0L9UI39</accession>
<dbReference type="AlphaFoldDB" id="A0A0L9UI39"/>
<name>A0A0L9UI39_PHAAN</name>
<feature type="region of interest" description="Disordered" evidence="1">
    <location>
        <begin position="17"/>
        <end position="59"/>
    </location>
</feature>
<sequence length="59" mass="6089">MANIESTMEAPIMAIELERDPASPASGPGAGAGDNSSAEATAKKRAAMRATRKKLTEND</sequence>
<dbReference type="OMA" id="NIESTME"/>